<gene>
    <name evidence="3" type="ORF">METZ01_LOCUS294788</name>
</gene>
<organism evidence="3">
    <name type="scientific">marine metagenome</name>
    <dbReference type="NCBI Taxonomy" id="408172"/>
    <lineage>
        <taxon>unclassified sequences</taxon>
        <taxon>metagenomes</taxon>
        <taxon>ecological metagenomes</taxon>
    </lineage>
</organism>
<evidence type="ECO:0000313" key="3">
    <source>
        <dbReference type="EMBL" id="SVC41934.1"/>
    </source>
</evidence>
<keyword evidence="1" id="KW-0378">Hydrolase</keyword>
<name>A0A382LYW4_9ZZZZ</name>
<dbReference type="AlphaFoldDB" id="A0A382LYW4"/>
<proteinExistence type="predicted"/>
<dbReference type="PANTHER" id="PTHR48081:SF9">
    <property type="entry name" value="CARBOXYLESTERASE"/>
    <property type="match status" value="1"/>
</dbReference>
<accession>A0A382LYW4</accession>
<reference evidence="3" key="1">
    <citation type="submission" date="2018-05" db="EMBL/GenBank/DDBJ databases">
        <authorList>
            <person name="Lanie J.A."/>
            <person name="Ng W.-L."/>
            <person name="Kazmierczak K.M."/>
            <person name="Andrzejewski T.M."/>
            <person name="Davidsen T.M."/>
            <person name="Wayne K.J."/>
            <person name="Tettelin H."/>
            <person name="Glass J.I."/>
            <person name="Rusch D."/>
            <person name="Podicherti R."/>
            <person name="Tsui H.-C.T."/>
            <person name="Winkler M.E."/>
        </authorList>
    </citation>
    <scope>NUCLEOTIDE SEQUENCE</scope>
</reference>
<dbReference type="InterPro" id="IPR050300">
    <property type="entry name" value="GDXG_lipolytic_enzyme"/>
</dbReference>
<dbReference type="Pfam" id="PF20434">
    <property type="entry name" value="BD-FAE"/>
    <property type="match status" value="1"/>
</dbReference>
<dbReference type="InterPro" id="IPR049492">
    <property type="entry name" value="BD-FAE-like_dom"/>
</dbReference>
<dbReference type="EMBL" id="UINC01090201">
    <property type="protein sequence ID" value="SVC41934.1"/>
    <property type="molecule type" value="Genomic_DNA"/>
</dbReference>
<evidence type="ECO:0000259" key="2">
    <source>
        <dbReference type="Pfam" id="PF20434"/>
    </source>
</evidence>
<sequence>MADPLYSLIQMAGLQLMNLMARSGGYRVETHDYGPRTREQLDWYVVDESMATVIFYYGGNWRSGKRQEYRFVADTLCQMGVNVMLPDFPLYPAYRFGEILEGVVAATDHFMQEVAVDAPVILMGHSSGAQKAALLALDHSLLRSPERIRAMIGLSGPYDFFPFTEDDHWDLFAPEENYPRSQPVNYVRPGAPPLYLLHGRDDMRVRRGHSKSLVEKQQAVGGTARREVYDGMGHVDAVVSFSRIHRRNSQLIRDIHSFIDKLFEED</sequence>
<dbReference type="PANTHER" id="PTHR48081">
    <property type="entry name" value="AB HYDROLASE SUPERFAMILY PROTEIN C4A8.06C"/>
    <property type="match status" value="1"/>
</dbReference>
<dbReference type="SUPFAM" id="SSF53474">
    <property type="entry name" value="alpha/beta-Hydrolases"/>
    <property type="match status" value="1"/>
</dbReference>
<dbReference type="Gene3D" id="3.40.50.1820">
    <property type="entry name" value="alpha/beta hydrolase"/>
    <property type="match status" value="1"/>
</dbReference>
<protein>
    <recommendedName>
        <fullName evidence="2">BD-FAE-like domain-containing protein</fullName>
    </recommendedName>
</protein>
<dbReference type="InterPro" id="IPR029058">
    <property type="entry name" value="AB_hydrolase_fold"/>
</dbReference>
<feature type="domain" description="BD-FAE-like" evidence="2">
    <location>
        <begin position="48"/>
        <end position="216"/>
    </location>
</feature>
<dbReference type="GO" id="GO:0016787">
    <property type="term" value="F:hydrolase activity"/>
    <property type="evidence" value="ECO:0007669"/>
    <property type="project" value="UniProtKB-KW"/>
</dbReference>
<evidence type="ECO:0000256" key="1">
    <source>
        <dbReference type="ARBA" id="ARBA00022801"/>
    </source>
</evidence>